<evidence type="ECO:0000313" key="6">
    <source>
        <dbReference type="Proteomes" id="UP001480595"/>
    </source>
</evidence>
<dbReference type="InterPro" id="IPR036770">
    <property type="entry name" value="Ankyrin_rpt-contain_sf"/>
</dbReference>
<keyword evidence="2 3" id="KW-0040">ANK repeat</keyword>
<dbReference type="Pfam" id="PF12796">
    <property type="entry name" value="Ank_2"/>
    <property type="match status" value="2"/>
</dbReference>
<keyword evidence="6" id="KW-1185">Reference proteome</keyword>
<dbReference type="EMBL" id="JAQQWL010000002">
    <property type="protein sequence ID" value="KAK8087287.1"/>
    <property type="molecule type" value="Genomic_DNA"/>
</dbReference>
<dbReference type="RefSeq" id="XP_066721811.1">
    <property type="nucleotide sequence ID" value="XM_066853670.1"/>
</dbReference>
<dbReference type="PANTHER" id="PTHR24198">
    <property type="entry name" value="ANKYRIN REPEAT AND PROTEIN KINASE DOMAIN-CONTAINING PROTEIN"/>
    <property type="match status" value="1"/>
</dbReference>
<feature type="repeat" description="ANK" evidence="3">
    <location>
        <begin position="680"/>
        <end position="713"/>
    </location>
</feature>
<proteinExistence type="predicted"/>
<dbReference type="GeneID" id="92086733"/>
<organism evidence="5 6">
    <name type="scientific">Apiospora phragmitis</name>
    <dbReference type="NCBI Taxonomy" id="2905665"/>
    <lineage>
        <taxon>Eukaryota</taxon>
        <taxon>Fungi</taxon>
        <taxon>Dikarya</taxon>
        <taxon>Ascomycota</taxon>
        <taxon>Pezizomycotina</taxon>
        <taxon>Sordariomycetes</taxon>
        <taxon>Xylariomycetidae</taxon>
        <taxon>Amphisphaeriales</taxon>
        <taxon>Apiosporaceae</taxon>
        <taxon>Apiospora</taxon>
    </lineage>
</organism>
<dbReference type="Pfam" id="PF13637">
    <property type="entry name" value="Ank_4"/>
    <property type="match status" value="1"/>
</dbReference>
<dbReference type="PANTHER" id="PTHR24198:SF165">
    <property type="entry name" value="ANKYRIN REPEAT-CONTAINING PROTEIN-RELATED"/>
    <property type="match status" value="1"/>
</dbReference>
<feature type="repeat" description="ANK" evidence="3">
    <location>
        <begin position="426"/>
        <end position="458"/>
    </location>
</feature>
<accession>A0ABR1WW14</accession>
<feature type="repeat" description="ANK" evidence="3">
    <location>
        <begin position="355"/>
        <end position="387"/>
    </location>
</feature>
<feature type="region of interest" description="Disordered" evidence="4">
    <location>
        <begin position="458"/>
        <end position="490"/>
    </location>
</feature>
<evidence type="ECO:0000256" key="1">
    <source>
        <dbReference type="ARBA" id="ARBA00022737"/>
    </source>
</evidence>
<protein>
    <submittedName>
        <fullName evidence="5">Ankyrin repeat protein</fullName>
    </submittedName>
</protein>
<evidence type="ECO:0000256" key="2">
    <source>
        <dbReference type="ARBA" id="ARBA00023043"/>
    </source>
</evidence>
<feature type="repeat" description="ANK" evidence="3">
    <location>
        <begin position="388"/>
        <end position="420"/>
    </location>
</feature>
<feature type="repeat" description="ANK" evidence="3">
    <location>
        <begin position="322"/>
        <end position="354"/>
    </location>
</feature>
<keyword evidence="1" id="KW-0677">Repeat</keyword>
<reference evidence="5 6" key="1">
    <citation type="submission" date="2023-01" db="EMBL/GenBank/DDBJ databases">
        <title>Analysis of 21 Apiospora genomes using comparative genomics revels a genus with tremendous synthesis potential of carbohydrate active enzymes and secondary metabolites.</title>
        <authorList>
            <person name="Sorensen T."/>
        </authorList>
    </citation>
    <scope>NUCLEOTIDE SEQUENCE [LARGE SCALE GENOMIC DNA]</scope>
    <source>
        <strain evidence="5 6">CBS 135458</strain>
    </source>
</reference>
<dbReference type="Proteomes" id="UP001480595">
    <property type="component" value="Unassembled WGS sequence"/>
</dbReference>
<dbReference type="PRINTS" id="PR01415">
    <property type="entry name" value="ANKYRIN"/>
</dbReference>
<evidence type="ECO:0000313" key="5">
    <source>
        <dbReference type="EMBL" id="KAK8087287.1"/>
    </source>
</evidence>
<feature type="repeat" description="ANK" evidence="3">
    <location>
        <begin position="157"/>
        <end position="189"/>
    </location>
</feature>
<dbReference type="PROSITE" id="PS50088">
    <property type="entry name" value="ANK_REPEAT"/>
    <property type="match status" value="6"/>
</dbReference>
<dbReference type="SMART" id="SM00248">
    <property type="entry name" value="ANK"/>
    <property type="match status" value="13"/>
</dbReference>
<dbReference type="InterPro" id="IPR002110">
    <property type="entry name" value="Ankyrin_rpt"/>
</dbReference>
<sequence>MKIAKSFSNYQYLESRTPDIYQASFTIPPKMRFSTSRTLYLLAFVAGKALIEGKPLVGIVNPSLKTDPLQRSDYEEWCTTFGRKFSFSNQKGAFLHLIEVGDTKLLKVLWRTGQFDAKSMDNRNLGAPLCYAIETNHIGVTKLLIDQGVNLNRTLTTYGSPLMQAVTGGNIDIARLLFDYGADMNIETLPYESLLLAALLRGHIDIARLPIEQSADVNHVHHNGPPLVGATAQDNIDIIRYLLEHDADTNTEGLLPGSSLLTAFTKGYIDLARLLIEQGASVYHDGPEGSPLFQAAARARGDINMARLLLNRGATITAVGRYGATSLSLALTANHIDMAEFLVERDANINIVGQNGRTCLILALAAGNIDMVKLSIEGGADINATGRDGWTSLALALFEGHIEIVKFLVEQGANLRGRGGDEDGASGIAPISLASARGHVDIIRLLVERGADVNGSGLEEPLTNAARGGHIEARSEREEHSSRPSSLQGKFHSQYGRLQMARLFWRLGGPEGRWYPIPQPSQNQVRQGPMKEPLTCLRVAARNNHADLTAYFLDVWDGWGDGEKRRTLSDAASAWCDDSVAVLLSKVSYKPSAIQEALERAVNKRMILPEYGTQPGPFADDFERQRSLHGALPELADEAGEAGETALHAVAQHVSYAQLQLCLSHCDATASESVQLRNAHGESLLHYAAAGGQGDDVLEFLLGAGLYVNEASDNGWTPLMCALAPTKAKATRRMCRMAESLLRHGANAQVVTDEDWTPLHALGSWPKMLRGYPEGIAEVGRLARKLISNGAPVHVRSNIIRSPSSGVGTVCDLWGFRMRVFLETNAKTLRQDPEQEDNYTTPLQWARRGETTELERAITEYLVSDIIRRTADARAGDEQIDIICTSYGLTKEQLVRYVARTV</sequence>
<comment type="caution">
    <text evidence="5">The sequence shown here is derived from an EMBL/GenBank/DDBJ whole genome shotgun (WGS) entry which is preliminary data.</text>
</comment>
<gene>
    <name evidence="5" type="ORF">PG994_002261</name>
</gene>
<dbReference type="SUPFAM" id="SSF48403">
    <property type="entry name" value="Ankyrin repeat"/>
    <property type="match status" value="2"/>
</dbReference>
<evidence type="ECO:0000256" key="3">
    <source>
        <dbReference type="PROSITE-ProRule" id="PRU00023"/>
    </source>
</evidence>
<dbReference type="PROSITE" id="PS50297">
    <property type="entry name" value="ANK_REP_REGION"/>
    <property type="match status" value="6"/>
</dbReference>
<evidence type="ECO:0000256" key="4">
    <source>
        <dbReference type="SAM" id="MobiDB-lite"/>
    </source>
</evidence>
<dbReference type="Gene3D" id="1.25.40.20">
    <property type="entry name" value="Ankyrin repeat-containing domain"/>
    <property type="match status" value="2"/>
</dbReference>
<name>A0ABR1WW14_9PEZI</name>
<feature type="compositionally biased region" description="Basic and acidic residues" evidence="4">
    <location>
        <begin position="469"/>
        <end position="482"/>
    </location>
</feature>